<dbReference type="Proteomes" id="UP000799444">
    <property type="component" value="Unassembled WGS sequence"/>
</dbReference>
<dbReference type="AlphaFoldDB" id="A0A9P4R8W0"/>
<name>A0A9P4R8W0_9PLEO</name>
<keyword evidence="2" id="KW-1185">Reference proteome</keyword>
<sequence>MFQCLVGRGRLNPCVGGPMCGFDSLDRGRMRCCGSRPALRSGTGTPAFRSASPRSIHMASTQPLLQRFCHGDGQKLGASRYQAGGTPPDASYCSKRPPPCCHGATSGQRRDMKLFSSSAGWMHVW</sequence>
<accession>A0A9P4R8W0</accession>
<gene>
    <name evidence="1" type="ORF">EJ04DRAFT_116944</name>
</gene>
<evidence type="ECO:0000313" key="1">
    <source>
        <dbReference type="EMBL" id="KAF2741189.1"/>
    </source>
</evidence>
<dbReference type="EMBL" id="ML996098">
    <property type="protein sequence ID" value="KAF2741189.1"/>
    <property type="molecule type" value="Genomic_DNA"/>
</dbReference>
<comment type="caution">
    <text evidence="1">The sequence shown here is derived from an EMBL/GenBank/DDBJ whole genome shotgun (WGS) entry which is preliminary data.</text>
</comment>
<proteinExistence type="predicted"/>
<organism evidence="1 2">
    <name type="scientific">Polyplosphaeria fusca</name>
    <dbReference type="NCBI Taxonomy" id="682080"/>
    <lineage>
        <taxon>Eukaryota</taxon>
        <taxon>Fungi</taxon>
        <taxon>Dikarya</taxon>
        <taxon>Ascomycota</taxon>
        <taxon>Pezizomycotina</taxon>
        <taxon>Dothideomycetes</taxon>
        <taxon>Pleosporomycetidae</taxon>
        <taxon>Pleosporales</taxon>
        <taxon>Tetraplosphaeriaceae</taxon>
        <taxon>Polyplosphaeria</taxon>
    </lineage>
</organism>
<reference evidence="1" key="1">
    <citation type="journal article" date="2020" name="Stud. Mycol.">
        <title>101 Dothideomycetes genomes: a test case for predicting lifestyles and emergence of pathogens.</title>
        <authorList>
            <person name="Haridas S."/>
            <person name="Albert R."/>
            <person name="Binder M."/>
            <person name="Bloem J."/>
            <person name="Labutti K."/>
            <person name="Salamov A."/>
            <person name="Andreopoulos B."/>
            <person name="Baker S."/>
            <person name="Barry K."/>
            <person name="Bills G."/>
            <person name="Bluhm B."/>
            <person name="Cannon C."/>
            <person name="Castanera R."/>
            <person name="Culley D."/>
            <person name="Daum C."/>
            <person name="Ezra D."/>
            <person name="Gonzalez J."/>
            <person name="Henrissat B."/>
            <person name="Kuo A."/>
            <person name="Liang C."/>
            <person name="Lipzen A."/>
            <person name="Lutzoni F."/>
            <person name="Magnuson J."/>
            <person name="Mondo S."/>
            <person name="Nolan M."/>
            <person name="Ohm R."/>
            <person name="Pangilinan J."/>
            <person name="Park H.-J."/>
            <person name="Ramirez L."/>
            <person name="Alfaro M."/>
            <person name="Sun H."/>
            <person name="Tritt A."/>
            <person name="Yoshinaga Y."/>
            <person name="Zwiers L.-H."/>
            <person name="Turgeon B."/>
            <person name="Goodwin S."/>
            <person name="Spatafora J."/>
            <person name="Crous P."/>
            <person name="Grigoriev I."/>
        </authorList>
    </citation>
    <scope>NUCLEOTIDE SEQUENCE</scope>
    <source>
        <strain evidence="1">CBS 125425</strain>
    </source>
</reference>
<evidence type="ECO:0000313" key="2">
    <source>
        <dbReference type="Proteomes" id="UP000799444"/>
    </source>
</evidence>
<protein>
    <submittedName>
        <fullName evidence="1">Uncharacterized protein</fullName>
    </submittedName>
</protein>